<keyword evidence="7" id="KW-1185">Reference proteome</keyword>
<keyword evidence="2" id="KW-1015">Disulfide bond</keyword>
<dbReference type="GO" id="GO:0015035">
    <property type="term" value="F:protein-disulfide reductase activity"/>
    <property type="evidence" value="ECO:0007669"/>
    <property type="project" value="TreeGrafter"/>
</dbReference>
<dbReference type="GO" id="GO:0045454">
    <property type="term" value="P:cell redox homeostasis"/>
    <property type="evidence" value="ECO:0007669"/>
    <property type="project" value="TreeGrafter"/>
</dbReference>
<evidence type="ECO:0000256" key="4">
    <source>
        <dbReference type="SAM" id="Phobius"/>
    </source>
</evidence>
<evidence type="ECO:0000256" key="3">
    <source>
        <dbReference type="ARBA" id="ARBA00023284"/>
    </source>
</evidence>
<dbReference type="GO" id="GO:0016853">
    <property type="term" value="F:isomerase activity"/>
    <property type="evidence" value="ECO:0007669"/>
    <property type="project" value="UniProtKB-KW"/>
</dbReference>
<evidence type="ECO:0000313" key="6">
    <source>
        <dbReference type="EMBL" id="SFJ63975.1"/>
    </source>
</evidence>
<proteinExistence type="inferred from homology"/>
<keyword evidence="3" id="KW-0676">Redox-active center</keyword>
<gene>
    <name evidence="6" type="ORF">SAMN04487936_103154</name>
</gene>
<accession>A0A1I3SZ36</accession>
<dbReference type="PANTHER" id="PTHR45663">
    <property type="entry name" value="GEO12009P1"/>
    <property type="match status" value="1"/>
</dbReference>
<dbReference type="OrthoDB" id="32134at2"/>
<dbReference type="PANTHER" id="PTHR45663:SF11">
    <property type="entry name" value="GEO12009P1"/>
    <property type="match status" value="1"/>
</dbReference>
<feature type="transmembrane region" description="Helical" evidence="4">
    <location>
        <begin position="6"/>
        <end position="23"/>
    </location>
</feature>
<dbReference type="InterPro" id="IPR036249">
    <property type="entry name" value="Thioredoxin-like_sf"/>
</dbReference>
<dbReference type="STRING" id="240302.BN982_03461"/>
<dbReference type="InterPro" id="IPR013766">
    <property type="entry name" value="Thioredoxin_domain"/>
</dbReference>
<keyword evidence="4" id="KW-0472">Membrane</keyword>
<dbReference type="Proteomes" id="UP000183557">
    <property type="component" value="Unassembled WGS sequence"/>
</dbReference>
<dbReference type="Gene3D" id="3.40.30.10">
    <property type="entry name" value="Glutaredoxin"/>
    <property type="match status" value="1"/>
</dbReference>
<comment type="similarity">
    <text evidence="1">Belongs to the thioredoxin family.</text>
</comment>
<dbReference type="AlphaFoldDB" id="A0A1I3SZ36"/>
<evidence type="ECO:0000259" key="5">
    <source>
        <dbReference type="PROSITE" id="PS51352"/>
    </source>
</evidence>
<dbReference type="GO" id="GO:0005829">
    <property type="term" value="C:cytosol"/>
    <property type="evidence" value="ECO:0007669"/>
    <property type="project" value="TreeGrafter"/>
</dbReference>
<organism evidence="6 7">
    <name type="scientific">Halobacillus dabanensis</name>
    <dbReference type="NCBI Taxonomy" id="240302"/>
    <lineage>
        <taxon>Bacteria</taxon>
        <taxon>Bacillati</taxon>
        <taxon>Bacillota</taxon>
        <taxon>Bacilli</taxon>
        <taxon>Bacillales</taxon>
        <taxon>Bacillaceae</taxon>
        <taxon>Halobacillus</taxon>
    </lineage>
</organism>
<dbReference type="SUPFAM" id="SSF52833">
    <property type="entry name" value="Thioredoxin-like"/>
    <property type="match status" value="1"/>
</dbReference>
<protein>
    <submittedName>
        <fullName evidence="6">Thiol-disulfide isomerase or thioredoxin</fullName>
    </submittedName>
</protein>
<keyword evidence="4" id="KW-0812">Transmembrane</keyword>
<dbReference type="CDD" id="cd02947">
    <property type="entry name" value="TRX_family"/>
    <property type="match status" value="1"/>
</dbReference>
<dbReference type="Pfam" id="PF00085">
    <property type="entry name" value="Thioredoxin"/>
    <property type="match status" value="1"/>
</dbReference>
<sequence length="165" mass="19093">MKKGMIIFASALVVLVVVLIYVVNYQNTQKTADNPYEKNDLEQETIDQLDDPNYQNQILPDELEEQVESGEPTTVYFYDPKCVHCQRTTPRMMPIVNEYDIDVKKMNVLEFEGQMSKYDVQGTPTLIHFENGEEQARLSGEQSVRALDDFFVQEVMDEAPDQEEE</sequence>
<evidence type="ECO:0000313" key="7">
    <source>
        <dbReference type="Proteomes" id="UP000183557"/>
    </source>
</evidence>
<dbReference type="PROSITE" id="PS51352">
    <property type="entry name" value="THIOREDOXIN_2"/>
    <property type="match status" value="1"/>
</dbReference>
<dbReference type="RefSeq" id="WP_075035771.1">
    <property type="nucleotide sequence ID" value="NZ_FOSB01000003.1"/>
</dbReference>
<dbReference type="EMBL" id="FOSB01000003">
    <property type="protein sequence ID" value="SFJ63975.1"/>
    <property type="molecule type" value="Genomic_DNA"/>
</dbReference>
<evidence type="ECO:0000256" key="1">
    <source>
        <dbReference type="ARBA" id="ARBA00008987"/>
    </source>
</evidence>
<keyword evidence="4" id="KW-1133">Transmembrane helix</keyword>
<reference evidence="7" key="1">
    <citation type="submission" date="2016-10" db="EMBL/GenBank/DDBJ databases">
        <authorList>
            <person name="Varghese N."/>
            <person name="Submissions S."/>
        </authorList>
    </citation>
    <scope>NUCLEOTIDE SEQUENCE [LARGE SCALE GENOMIC DNA]</scope>
    <source>
        <strain evidence="7">CGMCC 1.3704</strain>
    </source>
</reference>
<name>A0A1I3SZ36_HALDA</name>
<keyword evidence="6" id="KW-0413">Isomerase</keyword>
<evidence type="ECO:0000256" key="2">
    <source>
        <dbReference type="ARBA" id="ARBA00023157"/>
    </source>
</evidence>
<feature type="domain" description="Thioredoxin" evidence="5">
    <location>
        <begin position="40"/>
        <end position="161"/>
    </location>
</feature>